<keyword evidence="1 4" id="KW-0489">Methyltransferase</keyword>
<dbReference type="PANTHER" id="PTHR43861:SF1">
    <property type="entry name" value="TRANS-ACONITATE 2-METHYLTRANSFERASE"/>
    <property type="match status" value="1"/>
</dbReference>
<feature type="domain" description="Methyltransferase" evidence="3">
    <location>
        <begin position="46"/>
        <end position="138"/>
    </location>
</feature>
<keyword evidence="2 4" id="KW-0808">Transferase</keyword>
<dbReference type="Gene3D" id="3.40.50.150">
    <property type="entry name" value="Vaccinia Virus protein VP39"/>
    <property type="match status" value="1"/>
</dbReference>
<evidence type="ECO:0000256" key="1">
    <source>
        <dbReference type="ARBA" id="ARBA00022603"/>
    </source>
</evidence>
<dbReference type="CDD" id="cd02440">
    <property type="entry name" value="AdoMet_MTases"/>
    <property type="match status" value="1"/>
</dbReference>
<evidence type="ECO:0000313" key="4">
    <source>
        <dbReference type="EMBL" id="PXX71501.1"/>
    </source>
</evidence>
<dbReference type="InterPro" id="IPR041698">
    <property type="entry name" value="Methyltransf_25"/>
</dbReference>
<dbReference type="AlphaFoldDB" id="A0A318KAB4"/>
<organism evidence="4 5">
    <name type="scientific">Nocardia tenerifensis</name>
    <dbReference type="NCBI Taxonomy" id="228006"/>
    <lineage>
        <taxon>Bacteria</taxon>
        <taxon>Bacillati</taxon>
        <taxon>Actinomycetota</taxon>
        <taxon>Actinomycetes</taxon>
        <taxon>Mycobacteriales</taxon>
        <taxon>Nocardiaceae</taxon>
        <taxon>Nocardia</taxon>
    </lineage>
</organism>
<name>A0A318KAB4_9NOCA</name>
<sequence length="201" mass="21505">MDRDTLSWYESHAEHYIARTDSFEFFDGLEQDLLAFTHLLRVGAVVADLGSGAGRDARRIAEAGHSVIAVDASLALLRRCVAAAGTARPLLGVNADLLALPFVADSIDGIWACGSLLHLRNEEIPVVLRQCFASLRPGAPIGVSMKEGAGSERRSDGRYFTYTSALEMAGWLETAGFEGVSVSGPSRNEWLLAVAMKPGGN</sequence>
<gene>
    <name evidence="4" type="ORF">DFR70_101935</name>
</gene>
<dbReference type="SUPFAM" id="SSF53335">
    <property type="entry name" value="S-adenosyl-L-methionine-dependent methyltransferases"/>
    <property type="match status" value="1"/>
</dbReference>
<dbReference type="Pfam" id="PF13649">
    <property type="entry name" value="Methyltransf_25"/>
    <property type="match status" value="1"/>
</dbReference>
<dbReference type="EMBL" id="QJKF01000001">
    <property type="protein sequence ID" value="PXX71501.1"/>
    <property type="molecule type" value="Genomic_DNA"/>
</dbReference>
<evidence type="ECO:0000256" key="2">
    <source>
        <dbReference type="ARBA" id="ARBA00022679"/>
    </source>
</evidence>
<protein>
    <submittedName>
        <fullName evidence="4">Methyltransferase family protein</fullName>
    </submittedName>
</protein>
<keyword evidence="5" id="KW-1185">Reference proteome</keyword>
<dbReference type="RefSeq" id="WP_051187790.1">
    <property type="nucleotide sequence ID" value="NZ_QJKF01000001.1"/>
</dbReference>
<reference evidence="4 5" key="1">
    <citation type="submission" date="2018-05" db="EMBL/GenBank/DDBJ databases">
        <title>Genomic Encyclopedia of Type Strains, Phase IV (KMG-IV): sequencing the most valuable type-strain genomes for metagenomic binning, comparative biology and taxonomic classification.</title>
        <authorList>
            <person name="Goeker M."/>
        </authorList>
    </citation>
    <scope>NUCLEOTIDE SEQUENCE [LARGE SCALE GENOMIC DNA]</scope>
    <source>
        <strain evidence="4 5">DSM 44704</strain>
    </source>
</reference>
<evidence type="ECO:0000313" key="5">
    <source>
        <dbReference type="Proteomes" id="UP000247569"/>
    </source>
</evidence>
<accession>A0A318KAB4</accession>
<comment type="caution">
    <text evidence="4">The sequence shown here is derived from an EMBL/GenBank/DDBJ whole genome shotgun (WGS) entry which is preliminary data.</text>
</comment>
<dbReference type="PANTHER" id="PTHR43861">
    <property type="entry name" value="TRANS-ACONITATE 2-METHYLTRANSFERASE-RELATED"/>
    <property type="match status" value="1"/>
</dbReference>
<dbReference type="Proteomes" id="UP000247569">
    <property type="component" value="Unassembled WGS sequence"/>
</dbReference>
<dbReference type="GO" id="GO:0008168">
    <property type="term" value="F:methyltransferase activity"/>
    <property type="evidence" value="ECO:0007669"/>
    <property type="project" value="UniProtKB-KW"/>
</dbReference>
<dbReference type="InterPro" id="IPR029063">
    <property type="entry name" value="SAM-dependent_MTases_sf"/>
</dbReference>
<dbReference type="GO" id="GO:0032259">
    <property type="term" value="P:methylation"/>
    <property type="evidence" value="ECO:0007669"/>
    <property type="project" value="UniProtKB-KW"/>
</dbReference>
<dbReference type="OrthoDB" id="189743at2"/>
<proteinExistence type="predicted"/>
<evidence type="ECO:0000259" key="3">
    <source>
        <dbReference type="Pfam" id="PF13649"/>
    </source>
</evidence>